<proteinExistence type="predicted"/>
<sequence>MNVEGGSFTRCVRHPSQFFTGFCSSCLVERLSNVDSVEKIPEPEPSSGHQGEIVEIPSSSSSSVHDSRSKGNEVRVRRTLLSLFQLDDCNDAHDRIESEAKASTSDAHVDERVESVEDKHLRDKKWRWRSKGASQSGRFEDKRLERNRDLRHSCDWRVCRESHDSGKDTWEKPRHSWDGSMVSKAFTCSFACLEEPHDGSSRIKRRLPGETVVTDSDRCSGTIDVSKADNMVDEKSSSPDGIRERYHEEFHQDINGMDGSRKKSHRWSRVWDWSITSPFRDFTKKREHCLQRSLSVTCQEGQRDKSESHGRVRHFGNGLNTPRANQCVNRNLCGGMELQKFRPDLQRKREYRFGRSRSVHYPSPGNVDNGLLRFYLTPMRTSRRSSNNRRMPSSRFFPMGILGH</sequence>
<dbReference type="EMBL" id="CM007384">
    <property type="protein sequence ID" value="ONK72347.1"/>
    <property type="molecule type" value="Genomic_DNA"/>
</dbReference>
<feature type="region of interest" description="Disordered" evidence="1">
    <location>
        <begin position="38"/>
        <end position="71"/>
    </location>
</feature>
<dbReference type="AlphaFoldDB" id="A0A5P1F4K5"/>
<dbReference type="Pfam" id="PF05340">
    <property type="entry name" value="DUF740"/>
    <property type="match status" value="2"/>
</dbReference>
<gene>
    <name evidence="2" type="ORF">A4U43_C04F18460</name>
</gene>
<dbReference type="Gramene" id="ONK72347">
    <property type="protein sequence ID" value="ONK72347"/>
    <property type="gene ID" value="A4U43_C04F18460"/>
</dbReference>
<evidence type="ECO:0000256" key="1">
    <source>
        <dbReference type="SAM" id="MobiDB-lite"/>
    </source>
</evidence>
<evidence type="ECO:0000313" key="3">
    <source>
        <dbReference type="Proteomes" id="UP000243459"/>
    </source>
</evidence>
<keyword evidence="3" id="KW-1185">Reference proteome</keyword>
<dbReference type="Proteomes" id="UP000243459">
    <property type="component" value="Chromosome 4"/>
</dbReference>
<dbReference type="PANTHER" id="PTHR31659">
    <property type="entry name" value="PROTEIN: UPF0503-LIKE PROTEIN, PUTATIVE (DUF740)-RELATED"/>
    <property type="match status" value="1"/>
</dbReference>
<dbReference type="OrthoDB" id="681577at2759"/>
<dbReference type="InterPro" id="IPR008004">
    <property type="entry name" value="OCTOPUS-like"/>
</dbReference>
<evidence type="ECO:0000313" key="2">
    <source>
        <dbReference type="EMBL" id="ONK72347.1"/>
    </source>
</evidence>
<protein>
    <submittedName>
        <fullName evidence="2">Uncharacterized protein</fullName>
    </submittedName>
</protein>
<dbReference type="PANTHER" id="PTHR31659:SF25">
    <property type="entry name" value="OS03G0148400 PROTEIN"/>
    <property type="match status" value="1"/>
</dbReference>
<organism evidence="2 3">
    <name type="scientific">Asparagus officinalis</name>
    <name type="common">Garden asparagus</name>
    <dbReference type="NCBI Taxonomy" id="4686"/>
    <lineage>
        <taxon>Eukaryota</taxon>
        <taxon>Viridiplantae</taxon>
        <taxon>Streptophyta</taxon>
        <taxon>Embryophyta</taxon>
        <taxon>Tracheophyta</taxon>
        <taxon>Spermatophyta</taxon>
        <taxon>Magnoliopsida</taxon>
        <taxon>Liliopsida</taxon>
        <taxon>Asparagales</taxon>
        <taxon>Asparagaceae</taxon>
        <taxon>Asparagoideae</taxon>
        <taxon>Asparagus</taxon>
    </lineage>
</organism>
<feature type="region of interest" description="Disordered" evidence="1">
    <location>
        <begin position="382"/>
        <end position="404"/>
    </location>
</feature>
<name>A0A5P1F4K5_ASPOF</name>
<accession>A0A5P1F4K5</accession>
<dbReference type="OMA" id="SCEWMIC"/>
<reference evidence="3" key="1">
    <citation type="journal article" date="2017" name="Nat. Commun.">
        <title>The asparagus genome sheds light on the origin and evolution of a young Y chromosome.</title>
        <authorList>
            <person name="Harkess A."/>
            <person name="Zhou J."/>
            <person name="Xu C."/>
            <person name="Bowers J.E."/>
            <person name="Van der Hulst R."/>
            <person name="Ayyampalayam S."/>
            <person name="Mercati F."/>
            <person name="Riccardi P."/>
            <person name="McKain M.R."/>
            <person name="Kakrana A."/>
            <person name="Tang H."/>
            <person name="Ray J."/>
            <person name="Groenendijk J."/>
            <person name="Arikit S."/>
            <person name="Mathioni S.M."/>
            <person name="Nakano M."/>
            <person name="Shan H."/>
            <person name="Telgmann-Rauber A."/>
            <person name="Kanno A."/>
            <person name="Yue Z."/>
            <person name="Chen H."/>
            <person name="Li W."/>
            <person name="Chen Y."/>
            <person name="Xu X."/>
            <person name="Zhang Y."/>
            <person name="Luo S."/>
            <person name="Chen H."/>
            <person name="Gao J."/>
            <person name="Mao Z."/>
            <person name="Pires J.C."/>
            <person name="Luo M."/>
            <person name="Kudrna D."/>
            <person name="Wing R.A."/>
            <person name="Meyers B.C."/>
            <person name="Yi K."/>
            <person name="Kong H."/>
            <person name="Lavrijsen P."/>
            <person name="Sunseri F."/>
            <person name="Falavigna A."/>
            <person name="Ye Y."/>
            <person name="Leebens-Mack J.H."/>
            <person name="Chen G."/>
        </authorList>
    </citation>
    <scope>NUCLEOTIDE SEQUENCE [LARGE SCALE GENOMIC DNA]</scope>
    <source>
        <strain evidence="3">cv. DH0086</strain>
    </source>
</reference>